<evidence type="ECO:0000313" key="2">
    <source>
        <dbReference type="Proteomes" id="UP000000486"/>
    </source>
</evidence>
<name>A0A0E0URW6_LISMM</name>
<dbReference type="HOGENOM" id="CLU_1904177_0_0_9"/>
<reference evidence="1 2" key="1">
    <citation type="journal article" date="2011" name="J. Bacteriol.">
        <title>Genome sequence of the nonpathogenic Listeria monocytogenes serovar 4a strain M7.</title>
        <authorList>
            <person name="Chen J."/>
            <person name="Xia Y."/>
            <person name="Cheng C."/>
            <person name="Fang C."/>
            <person name="Shan Y."/>
            <person name="Jin G."/>
            <person name="Fang W."/>
        </authorList>
    </citation>
    <scope>NUCLEOTIDE SEQUENCE [LARGE SCALE GENOMIC DNA]</scope>
    <source>
        <strain evidence="1 2">M7</strain>
    </source>
</reference>
<proteinExistence type="predicted"/>
<dbReference type="AlphaFoldDB" id="A0A0E0URW6"/>
<accession>A0A0E0URW6</accession>
<organism evidence="1 2">
    <name type="scientific">Listeria monocytogenes serotype 4a (strain M7)</name>
    <dbReference type="NCBI Taxonomy" id="1030009"/>
    <lineage>
        <taxon>Bacteria</taxon>
        <taxon>Bacillati</taxon>
        <taxon>Bacillota</taxon>
        <taxon>Bacilli</taxon>
        <taxon>Bacillales</taxon>
        <taxon>Listeriaceae</taxon>
        <taxon>Listeria</taxon>
    </lineage>
</organism>
<dbReference type="KEGG" id="lmq:LMM7_0085"/>
<dbReference type="RefSeq" id="WP_012582182.1">
    <property type="nucleotide sequence ID" value="NC_017537.1"/>
</dbReference>
<dbReference type="PATRIC" id="fig|1030009.3.peg.82"/>
<gene>
    <name evidence="1" type="ordered locus">LMM7_0085</name>
</gene>
<protein>
    <submittedName>
        <fullName evidence="1">Uncharacterized protein</fullName>
    </submittedName>
</protein>
<sequence>MKQVSVQHRIEMKKLADLIIKNPDLPVITMTDNDDTISGITGGVSYIAGCLPEVSIDYIYSRTSKDLLLGNGEYRPYVKSFDEHVGLEILRERVSYRDNTLDAEYLKKEATKIWNNLAWRKVILVYSGQLENADDVYKERGVVR</sequence>
<dbReference type="Proteomes" id="UP000000486">
    <property type="component" value="Chromosome"/>
</dbReference>
<evidence type="ECO:0000313" key="1">
    <source>
        <dbReference type="EMBL" id="AEH91091.1"/>
    </source>
</evidence>
<dbReference type="EMBL" id="CP002816">
    <property type="protein sequence ID" value="AEH91091.1"/>
    <property type="molecule type" value="Genomic_DNA"/>
</dbReference>